<dbReference type="InterPro" id="IPR036291">
    <property type="entry name" value="NAD(P)-bd_dom_sf"/>
</dbReference>
<comment type="similarity">
    <text evidence="2 9">Belongs to the zinc-containing alcohol dehydrogenase family.</text>
</comment>
<feature type="domain" description="Alcohol dehydrogenase-like N-terminal" evidence="11">
    <location>
        <begin position="29"/>
        <end position="149"/>
    </location>
</feature>
<dbReference type="RefSeq" id="WP_343921134.1">
    <property type="nucleotide sequence ID" value="NZ_BAAAJT010000003.1"/>
</dbReference>
<evidence type="ECO:0000256" key="9">
    <source>
        <dbReference type="RuleBase" id="RU361277"/>
    </source>
</evidence>
<dbReference type="PANTHER" id="PTHR42940">
    <property type="entry name" value="ALCOHOL DEHYDROGENASE 1-RELATED"/>
    <property type="match status" value="1"/>
</dbReference>
<dbReference type="PROSITE" id="PS00059">
    <property type="entry name" value="ADH_ZINC"/>
    <property type="match status" value="1"/>
</dbReference>
<evidence type="ECO:0000259" key="10">
    <source>
        <dbReference type="Pfam" id="PF00107"/>
    </source>
</evidence>
<dbReference type="InterPro" id="IPR013154">
    <property type="entry name" value="ADH-like_N"/>
</dbReference>
<evidence type="ECO:0000259" key="11">
    <source>
        <dbReference type="Pfam" id="PF08240"/>
    </source>
</evidence>
<evidence type="ECO:0000256" key="7">
    <source>
        <dbReference type="ARBA" id="ARBA00049164"/>
    </source>
</evidence>
<dbReference type="InterPro" id="IPR011032">
    <property type="entry name" value="GroES-like_sf"/>
</dbReference>
<reference evidence="13" key="1">
    <citation type="journal article" date="2019" name="Int. J. Syst. Evol. Microbiol.">
        <title>The Global Catalogue of Microorganisms (GCM) 10K type strain sequencing project: providing services to taxonomists for standard genome sequencing and annotation.</title>
        <authorList>
            <consortium name="The Broad Institute Genomics Platform"/>
            <consortium name="The Broad Institute Genome Sequencing Center for Infectious Disease"/>
            <person name="Wu L."/>
            <person name="Ma J."/>
        </authorList>
    </citation>
    <scope>NUCLEOTIDE SEQUENCE [LARGE SCALE GENOMIC DNA]</scope>
    <source>
        <strain evidence="13">CGMCC 1.12477</strain>
    </source>
</reference>
<evidence type="ECO:0000313" key="13">
    <source>
        <dbReference type="Proteomes" id="UP001597351"/>
    </source>
</evidence>
<comment type="cofactor">
    <cofactor evidence="1 9">
        <name>Zn(2+)</name>
        <dbReference type="ChEBI" id="CHEBI:29105"/>
    </cofactor>
</comment>
<comment type="caution">
    <text evidence="12">The sequence shown here is derived from an EMBL/GenBank/DDBJ whole genome shotgun (WGS) entry which is preliminary data.</text>
</comment>
<dbReference type="PANTHER" id="PTHR42940:SF8">
    <property type="entry name" value="VACUOLAR PROTEIN SORTING-ASSOCIATED PROTEIN 11"/>
    <property type="match status" value="1"/>
</dbReference>
<proteinExistence type="inferred from homology"/>
<comment type="catalytic activity">
    <reaction evidence="8">
        <text>a primary alcohol + NAD(+) = an aldehyde + NADH + H(+)</text>
        <dbReference type="Rhea" id="RHEA:10736"/>
        <dbReference type="ChEBI" id="CHEBI:15378"/>
        <dbReference type="ChEBI" id="CHEBI:15734"/>
        <dbReference type="ChEBI" id="CHEBI:17478"/>
        <dbReference type="ChEBI" id="CHEBI:57540"/>
        <dbReference type="ChEBI" id="CHEBI:57945"/>
        <dbReference type="EC" id="1.1.1.1"/>
    </reaction>
</comment>
<dbReference type="EMBL" id="JBHUGD010000004">
    <property type="protein sequence ID" value="MFD1949075.1"/>
    <property type="molecule type" value="Genomic_DNA"/>
</dbReference>
<organism evidence="12 13">
    <name type="scientific">Nocardioides aestuarii</name>
    <dbReference type="NCBI Taxonomy" id="252231"/>
    <lineage>
        <taxon>Bacteria</taxon>
        <taxon>Bacillati</taxon>
        <taxon>Actinomycetota</taxon>
        <taxon>Actinomycetes</taxon>
        <taxon>Propionibacteriales</taxon>
        <taxon>Nocardioidaceae</taxon>
        <taxon>Nocardioides</taxon>
    </lineage>
</organism>
<comment type="catalytic activity">
    <reaction evidence="7">
        <text>a secondary alcohol + NAD(+) = a ketone + NADH + H(+)</text>
        <dbReference type="Rhea" id="RHEA:10740"/>
        <dbReference type="ChEBI" id="CHEBI:15378"/>
        <dbReference type="ChEBI" id="CHEBI:17087"/>
        <dbReference type="ChEBI" id="CHEBI:35681"/>
        <dbReference type="ChEBI" id="CHEBI:57540"/>
        <dbReference type="ChEBI" id="CHEBI:57945"/>
        <dbReference type="EC" id="1.1.1.1"/>
    </reaction>
</comment>
<protein>
    <recommendedName>
        <fullName evidence="3">alcohol dehydrogenase</fullName>
        <ecNumber evidence="3">1.1.1.1</ecNumber>
    </recommendedName>
</protein>
<feature type="domain" description="Alcohol dehydrogenase-like C-terminal" evidence="10">
    <location>
        <begin position="191"/>
        <end position="317"/>
    </location>
</feature>
<evidence type="ECO:0000256" key="4">
    <source>
        <dbReference type="ARBA" id="ARBA00022723"/>
    </source>
</evidence>
<evidence type="ECO:0000256" key="6">
    <source>
        <dbReference type="ARBA" id="ARBA00023002"/>
    </source>
</evidence>
<keyword evidence="13" id="KW-1185">Reference proteome</keyword>
<evidence type="ECO:0000256" key="8">
    <source>
        <dbReference type="ARBA" id="ARBA00049243"/>
    </source>
</evidence>
<dbReference type="SUPFAM" id="SSF51735">
    <property type="entry name" value="NAD(P)-binding Rossmann-fold domains"/>
    <property type="match status" value="1"/>
</dbReference>
<accession>A0ABW4TT23</accession>
<sequence length="359" mass="36816">MSPSTMTALRLESWHSTPVLREVPVPTPGPGGVLVQVGGAGACHSDLHLMDEFSDGLLPWGPPFTLGHENAGWVHALGDGVTGLEVGQPVAVVGAWGCGSCDRCRLGLETYCDHPERTAAPGGGGGLGLDGGMADYLLVPSARHVVPLPGGLHPADAAPLTDAGLTPYHAVRRSLPKLLPGSVAVVIGVGGLGHLAVQVLKAISGAVVVAVDSREASRDLAKRCGADVVVAPGDDAVAEVRAAGHGLGAEVVLDMVGSDDTLALAAGVSRQLSDITVVGIGGGSLPFGFFTVPYEASVQTTYWGNRTELVEVLDLAARGLLRAETTRFPLAEAAGVYDRLRRGEVAGRAVVVPHEEHRP</sequence>
<dbReference type="CDD" id="cd05284">
    <property type="entry name" value="arabinose_DH_like"/>
    <property type="match status" value="1"/>
</dbReference>
<evidence type="ECO:0000313" key="12">
    <source>
        <dbReference type="EMBL" id="MFD1949075.1"/>
    </source>
</evidence>
<evidence type="ECO:0000256" key="3">
    <source>
        <dbReference type="ARBA" id="ARBA00013190"/>
    </source>
</evidence>
<dbReference type="Pfam" id="PF00107">
    <property type="entry name" value="ADH_zinc_N"/>
    <property type="match status" value="1"/>
</dbReference>
<dbReference type="Pfam" id="PF08240">
    <property type="entry name" value="ADH_N"/>
    <property type="match status" value="1"/>
</dbReference>
<dbReference type="EC" id="1.1.1.1" evidence="3"/>
<gene>
    <name evidence="12" type="ORF">ACFSDE_19885</name>
</gene>
<keyword evidence="4 9" id="KW-0479">Metal-binding</keyword>
<keyword evidence="6" id="KW-0560">Oxidoreductase</keyword>
<evidence type="ECO:0000256" key="2">
    <source>
        <dbReference type="ARBA" id="ARBA00008072"/>
    </source>
</evidence>
<name>A0ABW4TT23_9ACTN</name>
<dbReference type="Gene3D" id="3.90.180.10">
    <property type="entry name" value="Medium-chain alcohol dehydrogenases, catalytic domain"/>
    <property type="match status" value="1"/>
</dbReference>
<keyword evidence="5 9" id="KW-0862">Zinc</keyword>
<evidence type="ECO:0000256" key="1">
    <source>
        <dbReference type="ARBA" id="ARBA00001947"/>
    </source>
</evidence>
<dbReference type="InterPro" id="IPR013149">
    <property type="entry name" value="ADH-like_C"/>
</dbReference>
<dbReference type="InterPro" id="IPR002328">
    <property type="entry name" value="ADH_Zn_CS"/>
</dbReference>
<evidence type="ECO:0000256" key="5">
    <source>
        <dbReference type="ARBA" id="ARBA00022833"/>
    </source>
</evidence>
<dbReference type="SUPFAM" id="SSF50129">
    <property type="entry name" value="GroES-like"/>
    <property type="match status" value="1"/>
</dbReference>
<dbReference type="Proteomes" id="UP001597351">
    <property type="component" value="Unassembled WGS sequence"/>
</dbReference>
<dbReference type="Gene3D" id="3.40.50.720">
    <property type="entry name" value="NAD(P)-binding Rossmann-like Domain"/>
    <property type="match status" value="1"/>
</dbReference>